<dbReference type="Pfam" id="PF01344">
    <property type="entry name" value="Kelch_1"/>
    <property type="match status" value="1"/>
</dbReference>
<dbReference type="AlphaFoldDB" id="A0A840CHG8"/>
<dbReference type="RefSeq" id="WP_183305623.1">
    <property type="nucleotide sequence ID" value="NZ_JACIEP010000002.1"/>
</dbReference>
<gene>
    <name evidence="1" type="ORF">GGR21_000548</name>
</gene>
<protein>
    <recommendedName>
        <fullName evidence="3">Galactose oxidase</fullName>
    </recommendedName>
</protein>
<sequence>MRSTLRYRFFTTVIIILFSVLLPLSAQNKIKVLDQATNTPIQGVSVQSDDLTKGTVTNKDGEFFLKDLPKIKETDILHFSHVSYTGKSISLRETIDNNYTVFLTENTRSLQGVTVEGKKIELKPFLSYKKLASMPKGLFSFGAQLVGDKIYVVGGNESVEQDDGLKAMSEANPHAQERGNEAMFEEFAKRLESSTKWVAYNNKMYIYDITSGKWETSKHEFKDRAYLNMNYFNGKLYILGGKRLSTNRKFEYLDETLEIYDIRKDKIHTDKTNPHQAINFMSDICEDNIIVMGGSVKFRETSVKETKSYSDKIHLLNLKTGYWYQLGDMPQGKEAKGIVIGNKAYLIGGYNTKALETIELYDLSSGKWDTGTLLLYPCERPAITYNDNIIYIFDDGKIQTYNTRNGEINAYLINLNLKYAEIYFHNEKLYILGGYEYNEFSKTPSASLYSVEFSEFKKTEKFNTNIRN</sequence>
<dbReference type="InterPro" id="IPR008969">
    <property type="entry name" value="CarboxyPept-like_regulatory"/>
</dbReference>
<organism evidence="1 2">
    <name type="scientific">Dysgonomonas hofstadii</name>
    <dbReference type="NCBI Taxonomy" id="637886"/>
    <lineage>
        <taxon>Bacteria</taxon>
        <taxon>Pseudomonadati</taxon>
        <taxon>Bacteroidota</taxon>
        <taxon>Bacteroidia</taxon>
        <taxon>Bacteroidales</taxon>
        <taxon>Dysgonomonadaceae</taxon>
        <taxon>Dysgonomonas</taxon>
    </lineage>
</organism>
<dbReference type="SUPFAM" id="SSF49464">
    <property type="entry name" value="Carboxypeptidase regulatory domain-like"/>
    <property type="match status" value="1"/>
</dbReference>
<dbReference type="Proteomes" id="UP000555103">
    <property type="component" value="Unassembled WGS sequence"/>
</dbReference>
<keyword evidence="2" id="KW-1185">Reference proteome</keyword>
<dbReference type="Gene3D" id="2.120.10.80">
    <property type="entry name" value="Kelch-type beta propeller"/>
    <property type="match status" value="1"/>
</dbReference>
<dbReference type="PANTHER" id="PTHR46375">
    <property type="entry name" value="KELCH REPEAT AND BTB DOMAIN-CONTAINING PROTEIN 13-RELATED"/>
    <property type="match status" value="1"/>
</dbReference>
<accession>A0A840CHG8</accession>
<evidence type="ECO:0000313" key="1">
    <source>
        <dbReference type="EMBL" id="MBB4034661.1"/>
    </source>
</evidence>
<comment type="caution">
    <text evidence="1">The sequence shown here is derived from an EMBL/GenBank/DDBJ whole genome shotgun (WGS) entry which is preliminary data.</text>
</comment>
<evidence type="ECO:0008006" key="3">
    <source>
        <dbReference type="Google" id="ProtNLM"/>
    </source>
</evidence>
<dbReference type="EMBL" id="JACIEP010000002">
    <property type="protein sequence ID" value="MBB4034661.1"/>
    <property type="molecule type" value="Genomic_DNA"/>
</dbReference>
<dbReference type="Pfam" id="PF13715">
    <property type="entry name" value="CarbopepD_reg_2"/>
    <property type="match status" value="1"/>
</dbReference>
<dbReference type="InterPro" id="IPR015915">
    <property type="entry name" value="Kelch-typ_b-propeller"/>
</dbReference>
<dbReference type="InterPro" id="IPR052392">
    <property type="entry name" value="Kelch-BTB_domain-containing"/>
</dbReference>
<evidence type="ECO:0000313" key="2">
    <source>
        <dbReference type="Proteomes" id="UP000555103"/>
    </source>
</evidence>
<proteinExistence type="predicted"/>
<dbReference type="InterPro" id="IPR006652">
    <property type="entry name" value="Kelch_1"/>
</dbReference>
<name>A0A840CHG8_9BACT</name>
<dbReference type="PANTHER" id="PTHR46375:SF3">
    <property type="entry name" value="KELCH REPEAT AND BTB DOMAIN-CONTAINING PROTEIN 13"/>
    <property type="match status" value="1"/>
</dbReference>
<dbReference type="SUPFAM" id="SSF117281">
    <property type="entry name" value="Kelch motif"/>
    <property type="match status" value="1"/>
</dbReference>
<reference evidence="1 2" key="1">
    <citation type="submission" date="2020-08" db="EMBL/GenBank/DDBJ databases">
        <title>Genomic Encyclopedia of Type Strains, Phase IV (KMG-IV): sequencing the most valuable type-strain genomes for metagenomic binning, comparative biology and taxonomic classification.</title>
        <authorList>
            <person name="Goeker M."/>
        </authorList>
    </citation>
    <scope>NUCLEOTIDE SEQUENCE [LARGE SCALE GENOMIC DNA]</scope>
    <source>
        <strain evidence="1 2">DSM 104969</strain>
    </source>
</reference>